<reference evidence="3 4" key="1">
    <citation type="submission" date="2019-10" db="EMBL/GenBank/DDBJ databases">
        <title>New species of Slilvanegrellaceae.</title>
        <authorList>
            <person name="Pitt A."/>
            <person name="Hahn M.W."/>
        </authorList>
    </citation>
    <scope>NUCLEOTIDE SEQUENCE [LARGE SCALE GENOMIC DNA]</scope>
    <source>
        <strain evidence="3 4">SP-Ram-0.45-NSY-1</strain>
    </source>
</reference>
<dbReference type="SMART" id="SM01007">
    <property type="entry name" value="Aldolase_II"/>
    <property type="match status" value="1"/>
</dbReference>
<dbReference type="InterPro" id="IPR036409">
    <property type="entry name" value="Aldolase_II/adducin_N_sf"/>
</dbReference>
<comment type="caution">
    <text evidence="3">The sequence shown here is derived from an EMBL/GenBank/DDBJ whole genome shotgun (WGS) entry which is preliminary data.</text>
</comment>
<dbReference type="RefSeq" id="WP_153421487.1">
    <property type="nucleotide sequence ID" value="NZ_WFLM01000005.1"/>
</dbReference>
<dbReference type="AlphaFoldDB" id="A0A6N6VRY7"/>
<organism evidence="3 4">
    <name type="scientific">Silvanigrella paludirubra</name>
    <dbReference type="NCBI Taxonomy" id="2499159"/>
    <lineage>
        <taxon>Bacteria</taxon>
        <taxon>Pseudomonadati</taxon>
        <taxon>Bdellovibrionota</taxon>
        <taxon>Oligoflexia</taxon>
        <taxon>Silvanigrellales</taxon>
        <taxon>Silvanigrellaceae</taxon>
        <taxon>Silvanigrella</taxon>
    </lineage>
</organism>
<dbReference type="GO" id="GO:0051015">
    <property type="term" value="F:actin filament binding"/>
    <property type="evidence" value="ECO:0007669"/>
    <property type="project" value="TreeGrafter"/>
</dbReference>
<dbReference type="PANTHER" id="PTHR10672:SF3">
    <property type="entry name" value="PROTEIN HU-LI TAI SHAO"/>
    <property type="match status" value="1"/>
</dbReference>
<gene>
    <name evidence="3" type="ORF">GCL60_14670</name>
</gene>
<evidence type="ECO:0000313" key="4">
    <source>
        <dbReference type="Proteomes" id="UP000437748"/>
    </source>
</evidence>
<evidence type="ECO:0000256" key="1">
    <source>
        <dbReference type="ARBA" id="ARBA00037961"/>
    </source>
</evidence>
<feature type="domain" description="Class II aldolase/adducin N-terminal" evidence="2">
    <location>
        <begin position="16"/>
        <end position="194"/>
    </location>
</feature>
<dbReference type="Proteomes" id="UP000437748">
    <property type="component" value="Unassembled WGS sequence"/>
</dbReference>
<proteinExistence type="inferred from homology"/>
<keyword evidence="4" id="KW-1185">Reference proteome</keyword>
<sequence>MKEDHMQVSLSYQLRHELVLACHILVSQKLDSGPFGNVSVRIPETNQYWINPSGVTFNQIKIDDVLRVDLDGNILEGNRQSHPGEIIHRAIYRLRPDVSAIVHTHSDNTVVQSLLGIKIEPLTQLGASIHNDQGIYTGYTGPVRSSHEGILIAEALGNYSVVIAKNHGLFTASRTLQEALWDFIVCDKACQIQLQALQLGIKQAELISDEYLQKSRQEVRQKQNQFMWTNFVNSL</sequence>
<dbReference type="InterPro" id="IPR001303">
    <property type="entry name" value="Aldolase_II/adducin_N"/>
</dbReference>
<protein>
    <submittedName>
        <fullName evidence="3">Class II aldolase/adducin family protein</fullName>
    </submittedName>
</protein>
<comment type="similarity">
    <text evidence="1">Belongs to the aldolase class II family.</text>
</comment>
<dbReference type="Pfam" id="PF00596">
    <property type="entry name" value="Aldolase_II"/>
    <property type="match status" value="1"/>
</dbReference>
<dbReference type="Gene3D" id="3.40.225.10">
    <property type="entry name" value="Class II aldolase/adducin N-terminal domain"/>
    <property type="match status" value="1"/>
</dbReference>
<dbReference type="EMBL" id="WFLM01000005">
    <property type="protein sequence ID" value="KAB8037070.1"/>
    <property type="molecule type" value="Genomic_DNA"/>
</dbReference>
<evidence type="ECO:0000313" key="3">
    <source>
        <dbReference type="EMBL" id="KAB8037070.1"/>
    </source>
</evidence>
<dbReference type="PANTHER" id="PTHR10672">
    <property type="entry name" value="ADDUCIN"/>
    <property type="match status" value="1"/>
</dbReference>
<evidence type="ECO:0000259" key="2">
    <source>
        <dbReference type="SMART" id="SM01007"/>
    </source>
</evidence>
<dbReference type="InterPro" id="IPR051017">
    <property type="entry name" value="Aldolase-II_Adducin_sf"/>
</dbReference>
<name>A0A6N6VRY7_9BACT</name>
<dbReference type="SUPFAM" id="SSF53639">
    <property type="entry name" value="AraD/HMP-PK domain-like"/>
    <property type="match status" value="1"/>
</dbReference>
<dbReference type="GO" id="GO:0005856">
    <property type="term" value="C:cytoskeleton"/>
    <property type="evidence" value="ECO:0007669"/>
    <property type="project" value="TreeGrafter"/>
</dbReference>
<dbReference type="OrthoDB" id="5291399at2"/>
<accession>A0A6N6VRY7</accession>